<dbReference type="Gene3D" id="3.40.190.10">
    <property type="entry name" value="Periplasmic binding protein-like II"/>
    <property type="match status" value="2"/>
</dbReference>
<gene>
    <name evidence="3" type="ORF">ABIE13_001264</name>
</gene>
<dbReference type="RefSeq" id="WP_354442083.1">
    <property type="nucleotide sequence ID" value="NZ_JBEPSH010000002.1"/>
</dbReference>
<dbReference type="PANTHER" id="PTHR35936:SF17">
    <property type="entry name" value="ARGININE-BINDING EXTRACELLULAR PROTEIN ARTP"/>
    <property type="match status" value="1"/>
</dbReference>
<accession>A0ABV2Q554</accession>
<sequence>MTITSDIVKAFAPTGKLRASINLGNPILANRNANTSEVGGVSVDLAKAFAQKLGVPLELVVFDAAGKSVDAVKAEQADIGFFAIDPLRGQGIRFTAPYVLIEGAYLVRQDSPLKNNDEVDRQGTRVMVGKGSAYDLYLTRELKAATIERAPTSPDVVPVFLSQGVEVAAGVKQQLESDVQRLGGLRLLPGRFMVIQQAMGTPTSRGQAAADALSKFVEESKASGFVAEALARHGIQGASVAPAA</sequence>
<dbReference type="PANTHER" id="PTHR35936">
    <property type="entry name" value="MEMBRANE-BOUND LYTIC MUREIN TRANSGLYCOSYLASE F"/>
    <property type="match status" value="1"/>
</dbReference>
<feature type="domain" description="Solute-binding protein family 3/N-terminal" evidence="2">
    <location>
        <begin position="16"/>
        <end position="237"/>
    </location>
</feature>
<name>A0ABV2Q554_9BURK</name>
<dbReference type="EMBL" id="JBEPSH010000002">
    <property type="protein sequence ID" value="MET4576164.1"/>
    <property type="molecule type" value="Genomic_DNA"/>
</dbReference>
<dbReference type="CDD" id="cd13623">
    <property type="entry name" value="PBP2_AA_hypothetical"/>
    <property type="match status" value="1"/>
</dbReference>
<dbReference type="SUPFAM" id="SSF53850">
    <property type="entry name" value="Periplasmic binding protein-like II"/>
    <property type="match status" value="1"/>
</dbReference>
<protein>
    <submittedName>
        <fullName evidence="3">Polar amino acid transport system substrate-binding protein</fullName>
    </submittedName>
</protein>
<comment type="caution">
    <text evidence="3">The sequence shown here is derived from an EMBL/GenBank/DDBJ whole genome shotgun (WGS) entry which is preliminary data.</text>
</comment>
<dbReference type="Pfam" id="PF00497">
    <property type="entry name" value="SBP_bac_3"/>
    <property type="match status" value="1"/>
</dbReference>
<keyword evidence="1" id="KW-0732">Signal</keyword>
<organism evidence="3 4">
    <name type="scientific">Ottowia thiooxydans</name>
    <dbReference type="NCBI Taxonomy" id="219182"/>
    <lineage>
        <taxon>Bacteria</taxon>
        <taxon>Pseudomonadati</taxon>
        <taxon>Pseudomonadota</taxon>
        <taxon>Betaproteobacteria</taxon>
        <taxon>Burkholderiales</taxon>
        <taxon>Comamonadaceae</taxon>
        <taxon>Ottowia</taxon>
    </lineage>
</organism>
<dbReference type="SMART" id="SM00062">
    <property type="entry name" value="PBPb"/>
    <property type="match status" value="1"/>
</dbReference>
<evidence type="ECO:0000256" key="1">
    <source>
        <dbReference type="ARBA" id="ARBA00022729"/>
    </source>
</evidence>
<reference evidence="3 4" key="1">
    <citation type="submission" date="2024-06" db="EMBL/GenBank/DDBJ databases">
        <title>Sorghum-associated microbial communities from plants grown in Nebraska, USA.</title>
        <authorList>
            <person name="Schachtman D."/>
        </authorList>
    </citation>
    <scope>NUCLEOTIDE SEQUENCE [LARGE SCALE GENOMIC DNA]</scope>
    <source>
        <strain evidence="3 4">2709</strain>
    </source>
</reference>
<keyword evidence="4" id="KW-1185">Reference proteome</keyword>
<evidence type="ECO:0000313" key="3">
    <source>
        <dbReference type="EMBL" id="MET4576164.1"/>
    </source>
</evidence>
<proteinExistence type="predicted"/>
<evidence type="ECO:0000313" key="4">
    <source>
        <dbReference type="Proteomes" id="UP001549320"/>
    </source>
</evidence>
<evidence type="ECO:0000259" key="2">
    <source>
        <dbReference type="SMART" id="SM00062"/>
    </source>
</evidence>
<dbReference type="Proteomes" id="UP001549320">
    <property type="component" value="Unassembled WGS sequence"/>
</dbReference>
<dbReference type="InterPro" id="IPR001638">
    <property type="entry name" value="Solute-binding_3/MltF_N"/>
</dbReference>